<dbReference type="OrthoDB" id="9815856at2"/>
<gene>
    <name evidence="9" type="ORF">SAMN02746089_01238</name>
</gene>
<dbReference type="InterPro" id="IPR036108">
    <property type="entry name" value="4pyrrol_syn_uPrphyn_synt_sf"/>
</dbReference>
<evidence type="ECO:0000259" key="8">
    <source>
        <dbReference type="Pfam" id="PF02602"/>
    </source>
</evidence>
<keyword evidence="3 6" id="KW-0808">Transferase</keyword>
<proteinExistence type="inferred from homology"/>
<dbReference type="RefSeq" id="WP_073342842.1">
    <property type="nucleotide sequence ID" value="NZ_FQVH01000011.1"/>
</dbReference>
<evidence type="ECO:0000259" key="7">
    <source>
        <dbReference type="Pfam" id="PF00590"/>
    </source>
</evidence>
<comment type="similarity">
    <text evidence="6">Belongs to the precorrin methyltransferase family.</text>
</comment>
<keyword evidence="5" id="KW-0627">Porphyrin biosynthesis</keyword>
<name>A0A1M4YN70_9THEO</name>
<keyword evidence="2 6" id="KW-0489">Methyltransferase</keyword>
<dbReference type="Proteomes" id="UP000184088">
    <property type="component" value="Unassembled WGS sequence"/>
</dbReference>
<dbReference type="NCBIfam" id="TIGR01469">
    <property type="entry name" value="cobA_cysG_Cterm"/>
    <property type="match status" value="1"/>
</dbReference>
<dbReference type="PANTHER" id="PTHR45790">
    <property type="entry name" value="SIROHEME SYNTHASE-RELATED"/>
    <property type="match status" value="1"/>
</dbReference>
<dbReference type="EMBL" id="FQVH01000011">
    <property type="protein sequence ID" value="SHF06836.1"/>
    <property type="molecule type" value="Genomic_DNA"/>
</dbReference>
<dbReference type="InterPro" id="IPR000878">
    <property type="entry name" value="4pyrrol_Mease"/>
</dbReference>
<dbReference type="InterPro" id="IPR006366">
    <property type="entry name" value="CobA/CysG_C"/>
</dbReference>
<protein>
    <recommendedName>
        <fullName evidence="1">uroporphyrinogen-III C-methyltransferase</fullName>
        <ecNumber evidence="1">2.1.1.107</ecNumber>
    </recommendedName>
</protein>
<dbReference type="SUPFAM" id="SSF53790">
    <property type="entry name" value="Tetrapyrrole methylase"/>
    <property type="match status" value="1"/>
</dbReference>
<reference evidence="9 10" key="1">
    <citation type="submission" date="2016-11" db="EMBL/GenBank/DDBJ databases">
        <authorList>
            <person name="Jaros S."/>
            <person name="Januszkiewicz K."/>
            <person name="Wedrychowicz H."/>
        </authorList>
    </citation>
    <scope>NUCLEOTIDE SEQUENCE [LARGE SCALE GENOMIC DNA]</scope>
    <source>
        <strain evidence="9 10">DSM 17918</strain>
    </source>
</reference>
<dbReference type="CDD" id="cd11642">
    <property type="entry name" value="SUMT"/>
    <property type="match status" value="1"/>
</dbReference>
<dbReference type="CDD" id="cd06578">
    <property type="entry name" value="HemD"/>
    <property type="match status" value="1"/>
</dbReference>
<dbReference type="InterPro" id="IPR003754">
    <property type="entry name" value="4pyrrol_synth_uPrphyn_synth"/>
</dbReference>
<feature type="domain" description="Tetrapyrrole methylase" evidence="7">
    <location>
        <begin position="3"/>
        <end position="215"/>
    </location>
</feature>
<dbReference type="SUPFAM" id="SSF69618">
    <property type="entry name" value="HemD-like"/>
    <property type="match status" value="1"/>
</dbReference>
<dbReference type="InterPro" id="IPR003043">
    <property type="entry name" value="Uropor_MeTrfase_CS"/>
</dbReference>
<dbReference type="InterPro" id="IPR035996">
    <property type="entry name" value="4pyrrol_Methylase_sf"/>
</dbReference>
<dbReference type="Gene3D" id="3.40.50.10090">
    <property type="match status" value="2"/>
</dbReference>
<dbReference type="STRING" id="1121256.SAMN02746089_01238"/>
<keyword evidence="10" id="KW-1185">Reference proteome</keyword>
<evidence type="ECO:0000313" key="10">
    <source>
        <dbReference type="Proteomes" id="UP000184088"/>
    </source>
</evidence>
<dbReference type="GO" id="GO:0004852">
    <property type="term" value="F:uroporphyrinogen-III synthase activity"/>
    <property type="evidence" value="ECO:0007669"/>
    <property type="project" value="InterPro"/>
</dbReference>
<evidence type="ECO:0000256" key="5">
    <source>
        <dbReference type="ARBA" id="ARBA00023244"/>
    </source>
</evidence>
<evidence type="ECO:0000256" key="4">
    <source>
        <dbReference type="ARBA" id="ARBA00022691"/>
    </source>
</evidence>
<feature type="domain" description="Tetrapyrrole biosynthesis uroporphyrinogen III synthase" evidence="8">
    <location>
        <begin position="265"/>
        <end position="487"/>
    </location>
</feature>
<dbReference type="PROSITE" id="PS00840">
    <property type="entry name" value="SUMT_2"/>
    <property type="match status" value="1"/>
</dbReference>
<dbReference type="AlphaFoldDB" id="A0A1M4YN70"/>
<dbReference type="FunFam" id="3.30.950.10:FF:000001">
    <property type="entry name" value="Siroheme synthase"/>
    <property type="match status" value="1"/>
</dbReference>
<evidence type="ECO:0000313" key="9">
    <source>
        <dbReference type="EMBL" id="SHF06836.1"/>
    </source>
</evidence>
<dbReference type="FunFam" id="3.40.1010.10:FF:000001">
    <property type="entry name" value="Siroheme synthase"/>
    <property type="match status" value="1"/>
</dbReference>
<dbReference type="GO" id="GO:0004851">
    <property type="term" value="F:uroporphyrin-III C-methyltransferase activity"/>
    <property type="evidence" value="ECO:0007669"/>
    <property type="project" value="UniProtKB-EC"/>
</dbReference>
<evidence type="ECO:0000256" key="3">
    <source>
        <dbReference type="ARBA" id="ARBA00022679"/>
    </source>
</evidence>
<evidence type="ECO:0000256" key="1">
    <source>
        <dbReference type="ARBA" id="ARBA00012162"/>
    </source>
</evidence>
<dbReference type="EC" id="2.1.1.107" evidence="1"/>
<evidence type="ECO:0000256" key="2">
    <source>
        <dbReference type="ARBA" id="ARBA00022603"/>
    </source>
</evidence>
<dbReference type="Pfam" id="PF00590">
    <property type="entry name" value="TP_methylase"/>
    <property type="match status" value="1"/>
</dbReference>
<evidence type="ECO:0000256" key="6">
    <source>
        <dbReference type="RuleBase" id="RU003960"/>
    </source>
</evidence>
<sequence>MGKVFLVGMGPGDPDLITKKAERVIKNADVLVYDRLINSEILSLAKAGAELIDVGKLPEHHKVPQDEINRILIEKAKNYEIVARLKGGDPFVFGRGGEEALFLHQHGIPFEVVPGVTSAVAVPAYAGIPVTHRDLSSSLHIITGHERAGKEKSALDFKALAALEGTLVFLMGIKNIEYITGELIKNGKSEDTPAAVISNGTMPDQVTVIGTLKDISQKVKESGISNPAVIVIGDVVRLRGKIDWYRPSNGKRILLTRTFEQSVELMDKLKDCGYQVISCPTIKVVPVYDAVGNFIASIDKYDYMVFSSVNSVKIFREAISLYGFDIRKLNGKKIAAVGKSTADRLKGINIYADIVPQEFTSDALAGMMKGEIFGKYIAVFTSDIGGEKLIEKLEQYGGYVDKIALYNNVPNYEVRSRLIEELKRGVDIVVFTSPSTFEYFAKIAGEYTSLINDVHIVAIGPVTRRAIEESGYRVDIVPESHDTEGIIDAINSYYGEK</sequence>
<dbReference type="GO" id="GO:0019354">
    <property type="term" value="P:siroheme biosynthetic process"/>
    <property type="evidence" value="ECO:0007669"/>
    <property type="project" value="InterPro"/>
</dbReference>
<dbReference type="Gene3D" id="3.30.950.10">
    <property type="entry name" value="Methyltransferase, Cobalt-precorrin-4 Transmethylase, Domain 2"/>
    <property type="match status" value="1"/>
</dbReference>
<dbReference type="NCBIfam" id="NF004790">
    <property type="entry name" value="PRK06136.1"/>
    <property type="match status" value="1"/>
</dbReference>
<organism evidence="9 10">
    <name type="scientific">Caldanaerobius fijiensis DSM 17918</name>
    <dbReference type="NCBI Taxonomy" id="1121256"/>
    <lineage>
        <taxon>Bacteria</taxon>
        <taxon>Bacillati</taxon>
        <taxon>Bacillota</taxon>
        <taxon>Clostridia</taxon>
        <taxon>Thermoanaerobacterales</taxon>
        <taxon>Thermoanaerobacteraceae</taxon>
        <taxon>Caldanaerobius</taxon>
    </lineage>
</organism>
<dbReference type="InterPro" id="IPR050161">
    <property type="entry name" value="Siro_Cobalamin_biosynth"/>
</dbReference>
<dbReference type="PANTHER" id="PTHR45790:SF3">
    <property type="entry name" value="S-ADENOSYL-L-METHIONINE-DEPENDENT UROPORPHYRINOGEN III METHYLTRANSFERASE, CHLOROPLASTIC"/>
    <property type="match status" value="1"/>
</dbReference>
<dbReference type="Pfam" id="PF02602">
    <property type="entry name" value="HEM4"/>
    <property type="match status" value="1"/>
</dbReference>
<dbReference type="Gene3D" id="3.40.1010.10">
    <property type="entry name" value="Cobalt-precorrin-4 Transmethylase, Domain 1"/>
    <property type="match status" value="1"/>
</dbReference>
<accession>A0A1M4YN70</accession>
<dbReference type="InterPro" id="IPR014776">
    <property type="entry name" value="4pyrrole_Mease_sub2"/>
</dbReference>
<dbReference type="GO" id="GO:0032259">
    <property type="term" value="P:methylation"/>
    <property type="evidence" value="ECO:0007669"/>
    <property type="project" value="UniProtKB-KW"/>
</dbReference>
<dbReference type="InterPro" id="IPR014777">
    <property type="entry name" value="4pyrrole_Mease_sub1"/>
</dbReference>
<keyword evidence="4" id="KW-0949">S-adenosyl-L-methionine</keyword>